<dbReference type="PANTHER" id="PTHR34581">
    <property type="entry name" value="PTS SYSTEM N,N'-DIACETYLCHITOBIOSE-SPECIFIC EIIB COMPONENT"/>
    <property type="match status" value="1"/>
</dbReference>
<evidence type="ECO:0000313" key="11">
    <source>
        <dbReference type="Proteomes" id="UP001300604"/>
    </source>
</evidence>
<keyword evidence="4 10" id="KW-0808">Transferase</keyword>
<gene>
    <name evidence="10" type="ORF">PXC00_00935</name>
</gene>
<dbReference type="InterPro" id="IPR003501">
    <property type="entry name" value="PTS_EIIB_2/3"/>
</dbReference>
<feature type="domain" description="PTS EIIB type-3" evidence="9">
    <location>
        <begin position="1"/>
        <end position="99"/>
    </location>
</feature>
<keyword evidence="2" id="KW-0597">Phosphoprotein</keyword>
<keyword evidence="11" id="KW-1185">Reference proteome</keyword>
<feature type="chain" id="PRO_5041714090" evidence="8">
    <location>
        <begin position="25"/>
        <end position="99"/>
    </location>
</feature>
<dbReference type="InterPro" id="IPR036095">
    <property type="entry name" value="PTS_EIIB-like_sf"/>
</dbReference>
<keyword evidence="3 10" id="KW-0762">Sugar transport</keyword>
<dbReference type="KEGG" id="carl:PXC00_00935"/>
<evidence type="ECO:0000313" key="10">
    <source>
        <dbReference type="EMBL" id="WOC32463.1"/>
    </source>
</evidence>
<dbReference type="Gene3D" id="3.40.50.2300">
    <property type="match status" value="1"/>
</dbReference>
<dbReference type="RefSeq" id="WP_275844831.1">
    <property type="nucleotide sequence ID" value="NZ_CP135996.1"/>
</dbReference>
<protein>
    <submittedName>
        <fullName evidence="10">PTS sugar transporter subunit IIB</fullName>
        <ecNumber evidence="10">2.7.1.-</ecNumber>
    </submittedName>
</protein>
<dbReference type="AlphaFoldDB" id="A0AA97H3M7"/>
<feature type="modified residue" description="Phosphocysteine; by EIIA" evidence="7">
    <location>
        <position position="8"/>
    </location>
</feature>
<evidence type="ECO:0000256" key="8">
    <source>
        <dbReference type="SAM" id="SignalP"/>
    </source>
</evidence>
<dbReference type="InterPro" id="IPR051819">
    <property type="entry name" value="PTS_sugar-specific_EIIB"/>
</dbReference>
<accession>A0AA97H3M7</accession>
<organism evidence="10 11">
    <name type="scientific">Caproicibacterium argilliputei</name>
    <dbReference type="NCBI Taxonomy" id="3030016"/>
    <lineage>
        <taxon>Bacteria</taxon>
        <taxon>Bacillati</taxon>
        <taxon>Bacillota</taxon>
        <taxon>Clostridia</taxon>
        <taxon>Eubacteriales</taxon>
        <taxon>Oscillospiraceae</taxon>
        <taxon>Caproicibacterium</taxon>
    </lineage>
</organism>
<dbReference type="CDD" id="cd05564">
    <property type="entry name" value="PTS_IIB_chitobiose_lichenan"/>
    <property type="match status" value="1"/>
</dbReference>
<keyword evidence="5" id="KW-0598">Phosphotransferase system</keyword>
<feature type="signal peptide" evidence="8">
    <location>
        <begin position="1"/>
        <end position="24"/>
    </location>
</feature>
<evidence type="ECO:0000256" key="3">
    <source>
        <dbReference type="ARBA" id="ARBA00022597"/>
    </source>
</evidence>
<dbReference type="InterPro" id="IPR013012">
    <property type="entry name" value="PTS_EIIB_3"/>
</dbReference>
<evidence type="ECO:0000259" key="9">
    <source>
        <dbReference type="PROSITE" id="PS51100"/>
    </source>
</evidence>
<proteinExistence type="predicted"/>
<reference evidence="10" key="2">
    <citation type="submission" date="2024-06" db="EMBL/GenBank/DDBJ databases">
        <title>Caproicibacterium argilliputei sp. nov, a novel caproic acid producing anaerobic bacterium isolated from pit mud.</title>
        <authorList>
            <person name="Xia S."/>
        </authorList>
    </citation>
    <scope>NUCLEOTIDE SEQUENCE</scope>
    <source>
        <strain evidence="10">ZCY20-5</strain>
    </source>
</reference>
<evidence type="ECO:0000256" key="4">
    <source>
        <dbReference type="ARBA" id="ARBA00022679"/>
    </source>
</evidence>
<dbReference type="GO" id="GO:0016301">
    <property type="term" value="F:kinase activity"/>
    <property type="evidence" value="ECO:0007669"/>
    <property type="project" value="UniProtKB-KW"/>
</dbReference>
<dbReference type="GO" id="GO:0008982">
    <property type="term" value="F:protein-N(PI)-phosphohistidine-sugar phosphotransferase activity"/>
    <property type="evidence" value="ECO:0007669"/>
    <property type="project" value="InterPro"/>
</dbReference>
<dbReference type="PROSITE" id="PS51100">
    <property type="entry name" value="PTS_EIIB_TYPE_3"/>
    <property type="match status" value="1"/>
</dbReference>
<sequence length="99" mass="10653">MTKITLVCNAGMSTSLLVSKMNLAAVKSGANVKIRAIAENEFDKYADDTDILLLGPQVGYTLKKMQAKYGAKGIKMAVISSMDYGMMNGEKVLQAALKM</sequence>
<dbReference type="Pfam" id="PF02302">
    <property type="entry name" value="PTS_IIB"/>
    <property type="match status" value="1"/>
</dbReference>
<keyword evidence="1" id="KW-0813">Transport</keyword>
<evidence type="ECO:0000256" key="6">
    <source>
        <dbReference type="ARBA" id="ARBA00022777"/>
    </source>
</evidence>
<reference evidence="10" key="1">
    <citation type="submission" date="2023-09" db="EMBL/GenBank/DDBJ databases">
        <authorList>
            <person name="Zeng C."/>
        </authorList>
    </citation>
    <scope>NUCLEOTIDE SEQUENCE</scope>
    <source>
        <strain evidence="10">ZCY20-5</strain>
    </source>
</reference>
<dbReference type="PANTHER" id="PTHR34581:SF2">
    <property type="entry name" value="PTS SYSTEM N,N'-DIACETYLCHITOBIOSE-SPECIFIC EIIB COMPONENT"/>
    <property type="match status" value="1"/>
</dbReference>
<keyword evidence="8" id="KW-0732">Signal</keyword>
<dbReference type="SUPFAM" id="SSF52794">
    <property type="entry name" value="PTS system IIB component-like"/>
    <property type="match status" value="1"/>
</dbReference>
<dbReference type="EC" id="2.7.1.-" evidence="10"/>
<keyword evidence="6" id="KW-0418">Kinase</keyword>
<name>A0AA97H3M7_9FIRM</name>
<dbReference type="GO" id="GO:0009401">
    <property type="term" value="P:phosphoenolpyruvate-dependent sugar phosphotransferase system"/>
    <property type="evidence" value="ECO:0007669"/>
    <property type="project" value="UniProtKB-KW"/>
</dbReference>
<evidence type="ECO:0000256" key="5">
    <source>
        <dbReference type="ARBA" id="ARBA00022683"/>
    </source>
</evidence>
<evidence type="ECO:0000256" key="1">
    <source>
        <dbReference type="ARBA" id="ARBA00022448"/>
    </source>
</evidence>
<evidence type="ECO:0000256" key="2">
    <source>
        <dbReference type="ARBA" id="ARBA00022553"/>
    </source>
</evidence>
<dbReference type="Proteomes" id="UP001300604">
    <property type="component" value="Chromosome"/>
</dbReference>
<dbReference type="EMBL" id="CP135996">
    <property type="protein sequence ID" value="WOC32463.1"/>
    <property type="molecule type" value="Genomic_DNA"/>
</dbReference>
<evidence type="ECO:0000256" key="7">
    <source>
        <dbReference type="PROSITE-ProRule" id="PRU00423"/>
    </source>
</evidence>